<feature type="signal peptide" evidence="2">
    <location>
        <begin position="1"/>
        <end position="21"/>
    </location>
</feature>
<reference evidence="5" key="1">
    <citation type="journal article" date="2019" name="Int. J. Syst. Evol. Microbiol.">
        <title>The Global Catalogue of Microorganisms (GCM) 10K type strain sequencing project: providing services to taxonomists for standard genome sequencing and annotation.</title>
        <authorList>
            <consortium name="The Broad Institute Genomics Platform"/>
            <consortium name="The Broad Institute Genome Sequencing Center for Infectious Disease"/>
            <person name="Wu L."/>
            <person name="Ma J."/>
        </authorList>
    </citation>
    <scope>NUCLEOTIDE SEQUENCE [LARGE SCALE GENOMIC DNA]</scope>
    <source>
        <strain evidence="5">CCUG 63418</strain>
    </source>
</reference>
<dbReference type="InterPro" id="IPR004360">
    <property type="entry name" value="Glyas_Fos-R_dOase_dom"/>
</dbReference>
<dbReference type="RefSeq" id="WP_377098518.1">
    <property type="nucleotide sequence ID" value="NZ_JBHTHU010000005.1"/>
</dbReference>
<keyword evidence="1" id="KW-0479">Metal-binding</keyword>
<dbReference type="PROSITE" id="PS51819">
    <property type="entry name" value="VOC"/>
    <property type="match status" value="1"/>
</dbReference>
<dbReference type="SUPFAM" id="SSF54593">
    <property type="entry name" value="Glyoxalase/Bleomycin resistance protein/Dihydroxybiphenyl dioxygenase"/>
    <property type="match status" value="1"/>
</dbReference>
<name>A0ABW2YX50_9SPHI</name>
<accession>A0ABW2YX50</accession>
<dbReference type="InterPro" id="IPR037523">
    <property type="entry name" value="VOC_core"/>
</dbReference>
<dbReference type="Gene3D" id="3.10.180.10">
    <property type="entry name" value="2,3-Dihydroxybiphenyl 1,2-Dioxygenase, domain 1"/>
    <property type="match status" value="1"/>
</dbReference>
<evidence type="ECO:0000313" key="4">
    <source>
        <dbReference type="EMBL" id="MFD0749823.1"/>
    </source>
</evidence>
<dbReference type="InterPro" id="IPR051785">
    <property type="entry name" value="MMCE/EMCE_epimerase"/>
</dbReference>
<evidence type="ECO:0000256" key="1">
    <source>
        <dbReference type="ARBA" id="ARBA00022723"/>
    </source>
</evidence>
<evidence type="ECO:0000259" key="3">
    <source>
        <dbReference type="PROSITE" id="PS51819"/>
    </source>
</evidence>
<organism evidence="4 5">
    <name type="scientific">Mucilaginibacter calamicampi</name>
    <dbReference type="NCBI Taxonomy" id="1302352"/>
    <lineage>
        <taxon>Bacteria</taxon>
        <taxon>Pseudomonadati</taxon>
        <taxon>Bacteroidota</taxon>
        <taxon>Sphingobacteriia</taxon>
        <taxon>Sphingobacteriales</taxon>
        <taxon>Sphingobacteriaceae</taxon>
        <taxon>Mucilaginibacter</taxon>
    </lineage>
</organism>
<dbReference type="EMBL" id="JBHTHU010000005">
    <property type="protein sequence ID" value="MFD0749823.1"/>
    <property type="molecule type" value="Genomic_DNA"/>
</dbReference>
<dbReference type="PANTHER" id="PTHR43048">
    <property type="entry name" value="METHYLMALONYL-COA EPIMERASE"/>
    <property type="match status" value="1"/>
</dbReference>
<comment type="caution">
    <text evidence="4">The sequence shown here is derived from an EMBL/GenBank/DDBJ whole genome shotgun (WGS) entry which is preliminary data.</text>
</comment>
<feature type="chain" id="PRO_5045418497" evidence="2">
    <location>
        <begin position="22"/>
        <end position="171"/>
    </location>
</feature>
<evidence type="ECO:0000256" key="2">
    <source>
        <dbReference type="SAM" id="SignalP"/>
    </source>
</evidence>
<sequence length="171" mass="18583">MKKYLILSVAFALLAAFTAKAQSNFSSKLIGVGVVVADIEKSVDFYVNGIGMVKTSSFNIAEDFAKRSGLSNGVPFAVTVLKLENSPEANEWKLISIKGAKATHPKQNFIQDDVRPQYITINVKSLKAVIDRLTKMNVKLLGSTPTALNAQSQFAFVQDPDGNFIELIGPM</sequence>
<proteinExistence type="predicted"/>
<feature type="domain" description="VOC" evidence="3">
    <location>
        <begin position="28"/>
        <end position="170"/>
    </location>
</feature>
<evidence type="ECO:0000313" key="5">
    <source>
        <dbReference type="Proteomes" id="UP001596958"/>
    </source>
</evidence>
<dbReference type="InterPro" id="IPR029068">
    <property type="entry name" value="Glyas_Bleomycin-R_OHBP_Dase"/>
</dbReference>
<protein>
    <submittedName>
        <fullName evidence="4">VOC family protein</fullName>
    </submittedName>
</protein>
<dbReference type="Proteomes" id="UP001596958">
    <property type="component" value="Unassembled WGS sequence"/>
</dbReference>
<keyword evidence="2" id="KW-0732">Signal</keyword>
<gene>
    <name evidence="4" type="ORF">ACFQZS_06695</name>
</gene>
<keyword evidence="5" id="KW-1185">Reference proteome</keyword>
<dbReference type="PANTHER" id="PTHR43048:SF3">
    <property type="entry name" value="METHYLMALONYL-COA EPIMERASE, MITOCHONDRIAL"/>
    <property type="match status" value="1"/>
</dbReference>
<dbReference type="Pfam" id="PF00903">
    <property type="entry name" value="Glyoxalase"/>
    <property type="match status" value="1"/>
</dbReference>